<sequence>MMIKAMVQVEVEPRATSDAPGKACEVDSLSKIGDSMKLQDGITGVVTAVDPNDAGKFDSEENIEAIVTVQVAE</sequence>
<dbReference type="AlphaFoldDB" id="A0A9Q8CKI0"/>
<accession>A0A9Q8CKI0</accession>
<protein>
    <submittedName>
        <fullName evidence="1">Uncharacterized protein</fullName>
    </submittedName>
</protein>
<dbReference type="OrthoDB" id="9869281at2"/>
<dbReference type="RefSeq" id="WP_133417630.1">
    <property type="nucleotide sequence ID" value="NZ_SCWD01000002.1"/>
</dbReference>
<organism evidence="1 2">
    <name type="scientific">Macrococcus carouselicus</name>
    <dbReference type="NCBI Taxonomy" id="69969"/>
    <lineage>
        <taxon>Bacteria</taxon>
        <taxon>Bacillati</taxon>
        <taxon>Bacillota</taxon>
        <taxon>Bacilli</taxon>
        <taxon>Bacillales</taxon>
        <taxon>Staphylococcaceae</taxon>
        <taxon>Macrococcus</taxon>
    </lineage>
</organism>
<comment type="caution">
    <text evidence="1">The sequence shown here is derived from an EMBL/GenBank/DDBJ whole genome shotgun (WGS) entry which is preliminary data.</text>
</comment>
<reference evidence="1 2" key="1">
    <citation type="submission" date="2019-01" db="EMBL/GenBank/DDBJ databases">
        <title>Draft genome sequences of the type strains of six Macrococcus species.</title>
        <authorList>
            <person name="Mazhar S."/>
            <person name="Altermann E."/>
            <person name="Hill C."/>
            <person name="Mcauliffe O."/>
        </authorList>
    </citation>
    <scope>NUCLEOTIDE SEQUENCE [LARGE SCALE GENOMIC DNA]</scope>
    <source>
        <strain evidence="1 2">ATCC 51828</strain>
    </source>
</reference>
<dbReference type="EMBL" id="SCWD01000002">
    <property type="protein sequence ID" value="TDM02143.1"/>
    <property type="molecule type" value="Genomic_DNA"/>
</dbReference>
<evidence type="ECO:0000313" key="1">
    <source>
        <dbReference type="EMBL" id="TDM02143.1"/>
    </source>
</evidence>
<dbReference type="Proteomes" id="UP000295280">
    <property type="component" value="Unassembled WGS sequence"/>
</dbReference>
<name>A0A9Q8CKI0_9STAP</name>
<gene>
    <name evidence="1" type="ORF">ERX40_06180</name>
</gene>
<evidence type="ECO:0000313" key="2">
    <source>
        <dbReference type="Proteomes" id="UP000295280"/>
    </source>
</evidence>
<keyword evidence="2" id="KW-1185">Reference proteome</keyword>
<proteinExistence type="predicted"/>